<dbReference type="EMBL" id="APLQ01000011">
    <property type="protein sequence ID" value="ENO16170.1"/>
    <property type="molecule type" value="Genomic_DNA"/>
</dbReference>
<dbReference type="RefSeq" id="WP_004580456.1">
    <property type="nucleotide sequence ID" value="NZ_AP028878.1"/>
</dbReference>
<gene>
    <name evidence="2" type="ORF">J057_12476</name>
</gene>
<dbReference type="HOGENOM" id="CLU_038666_0_0_6"/>
<sequence>MNRTKITIAVRATTSAMILGVASQAGAFELNPGTIDAELYGYARLNAVYDIDEDIGISTQAGSFGEVNTGDDEDNEVTGHFDADAVQTRIGMKVETEQGAKIVVEGDFRGNGGGDLRLRHGYGEYKGVLLGQTWSNFNSFVGNTSVLDFDALAGNAGLQGRVAQARYTTGPLSFSLEDGNKSILDANPVEDDRVGVKQSLPTLTARFEEKSGALSLSAAALLHQIEYDTGTEDDSAMGYAVFGAARFDLSSTVTLQGAITYSDGANAYLYRSGENFGAEDAYLNGGDLETISGYGGTIGLGVQVGPGSVNAGIGWVTNDWDDAEDDLGAAAVANKHETNSNAMINYLWDPTENVTLGVEYGYFMVDEVDGDDGDASRILFAGQYNF</sequence>
<protein>
    <recommendedName>
        <fullName evidence="4">Porin</fullName>
    </recommendedName>
</protein>
<dbReference type="OrthoDB" id="190887at2"/>
<evidence type="ECO:0000256" key="1">
    <source>
        <dbReference type="SAM" id="SignalP"/>
    </source>
</evidence>
<evidence type="ECO:0000313" key="3">
    <source>
        <dbReference type="Proteomes" id="UP000013165"/>
    </source>
</evidence>
<keyword evidence="3" id="KW-1185">Reference proteome</keyword>
<dbReference type="Pfam" id="PF19577">
    <property type="entry name" value="DcaP"/>
    <property type="match status" value="1"/>
</dbReference>
<dbReference type="PATRIC" id="fig|626887.3.peg.2498"/>
<dbReference type="eggNOG" id="COG2911">
    <property type="taxonomic scope" value="Bacteria"/>
</dbReference>
<organism evidence="2 3">
    <name type="scientific">Marinobacter nanhaiticus D15-8W</name>
    <dbReference type="NCBI Taxonomy" id="626887"/>
    <lineage>
        <taxon>Bacteria</taxon>
        <taxon>Pseudomonadati</taxon>
        <taxon>Pseudomonadota</taxon>
        <taxon>Gammaproteobacteria</taxon>
        <taxon>Pseudomonadales</taxon>
        <taxon>Marinobacteraceae</taxon>
        <taxon>Marinobacter</taxon>
    </lineage>
</organism>
<accession>N6W0W3</accession>
<dbReference type="SUPFAM" id="SSF56935">
    <property type="entry name" value="Porins"/>
    <property type="match status" value="1"/>
</dbReference>
<dbReference type="STRING" id="626887.J057_12476"/>
<evidence type="ECO:0000313" key="2">
    <source>
        <dbReference type="EMBL" id="ENO16170.1"/>
    </source>
</evidence>
<dbReference type="InterPro" id="IPR045748">
    <property type="entry name" value="DcaP"/>
</dbReference>
<dbReference type="AlphaFoldDB" id="N6W0W3"/>
<name>N6W0W3_9GAMM</name>
<reference evidence="2 3" key="1">
    <citation type="journal article" date="2013" name="Genome Announc.">
        <title>Genome Sequence of the Polycyclic Aromatic Hydrocarbon-Degrading Bacterium Strain Marinobacter nanhaiticus D15-8WT.</title>
        <authorList>
            <person name="Cui Z."/>
            <person name="Gao W."/>
            <person name="Li Q."/>
            <person name="Xu G."/>
            <person name="Zheng L."/>
        </authorList>
    </citation>
    <scope>NUCLEOTIDE SEQUENCE [LARGE SCALE GENOMIC DNA]</scope>
    <source>
        <strain evidence="2 3">D15-8W</strain>
    </source>
</reference>
<comment type="caution">
    <text evidence="2">The sequence shown here is derived from an EMBL/GenBank/DDBJ whole genome shotgun (WGS) entry which is preliminary data.</text>
</comment>
<dbReference type="Proteomes" id="UP000013165">
    <property type="component" value="Unassembled WGS sequence"/>
</dbReference>
<evidence type="ECO:0008006" key="4">
    <source>
        <dbReference type="Google" id="ProtNLM"/>
    </source>
</evidence>
<feature type="signal peptide" evidence="1">
    <location>
        <begin position="1"/>
        <end position="27"/>
    </location>
</feature>
<feature type="chain" id="PRO_5004126903" description="Porin" evidence="1">
    <location>
        <begin position="28"/>
        <end position="386"/>
    </location>
</feature>
<proteinExistence type="predicted"/>
<keyword evidence="1" id="KW-0732">Signal</keyword>